<organism evidence="3 4">
    <name type="scientific">Carboxylicivirga marina</name>
    <dbReference type="NCBI Taxonomy" id="2800988"/>
    <lineage>
        <taxon>Bacteria</taxon>
        <taxon>Pseudomonadati</taxon>
        <taxon>Bacteroidota</taxon>
        <taxon>Bacteroidia</taxon>
        <taxon>Marinilabiliales</taxon>
        <taxon>Marinilabiliaceae</taxon>
        <taxon>Carboxylicivirga</taxon>
    </lineage>
</organism>
<accession>A0ABS1HJF0</accession>
<keyword evidence="1" id="KW-0732">Signal</keyword>
<feature type="chain" id="PRO_5045087719" evidence="1">
    <location>
        <begin position="22"/>
        <end position="187"/>
    </location>
</feature>
<evidence type="ECO:0000313" key="3">
    <source>
        <dbReference type="EMBL" id="MBK3517590.1"/>
    </source>
</evidence>
<keyword evidence="4" id="KW-1185">Reference proteome</keyword>
<dbReference type="Pfam" id="PF04264">
    <property type="entry name" value="YceI"/>
    <property type="match status" value="1"/>
</dbReference>
<dbReference type="PANTHER" id="PTHR34406:SF1">
    <property type="entry name" value="PROTEIN YCEI"/>
    <property type="match status" value="1"/>
</dbReference>
<reference evidence="3 4" key="1">
    <citation type="submission" date="2021-01" db="EMBL/GenBank/DDBJ databases">
        <title>Carboxyliciviraga sp.nov., isolated from coastal sediments.</title>
        <authorList>
            <person name="Lu D."/>
            <person name="Zhang T."/>
        </authorList>
    </citation>
    <scope>NUCLEOTIDE SEQUENCE [LARGE SCALE GENOMIC DNA]</scope>
    <source>
        <strain evidence="3 4">N1Y132</strain>
    </source>
</reference>
<feature type="signal peptide" evidence="1">
    <location>
        <begin position="1"/>
        <end position="21"/>
    </location>
</feature>
<dbReference type="RefSeq" id="WP_200464818.1">
    <property type="nucleotide sequence ID" value="NZ_JAENRR010000018.1"/>
</dbReference>
<comment type="caution">
    <text evidence="3">The sequence shown here is derived from an EMBL/GenBank/DDBJ whole genome shotgun (WGS) entry which is preliminary data.</text>
</comment>
<dbReference type="Gene3D" id="2.40.128.110">
    <property type="entry name" value="Lipid/polyisoprenoid-binding, YceI-like"/>
    <property type="match status" value="1"/>
</dbReference>
<dbReference type="SMART" id="SM00867">
    <property type="entry name" value="YceI"/>
    <property type="match status" value="1"/>
</dbReference>
<name>A0ABS1HJF0_9BACT</name>
<evidence type="ECO:0000256" key="1">
    <source>
        <dbReference type="SAM" id="SignalP"/>
    </source>
</evidence>
<dbReference type="SUPFAM" id="SSF101874">
    <property type="entry name" value="YceI-like"/>
    <property type="match status" value="1"/>
</dbReference>
<gene>
    <name evidence="3" type="ORF">JIV24_09625</name>
</gene>
<dbReference type="Proteomes" id="UP000605676">
    <property type="component" value="Unassembled WGS sequence"/>
</dbReference>
<proteinExistence type="predicted"/>
<dbReference type="PANTHER" id="PTHR34406">
    <property type="entry name" value="PROTEIN YCEI"/>
    <property type="match status" value="1"/>
</dbReference>
<evidence type="ECO:0000313" key="4">
    <source>
        <dbReference type="Proteomes" id="UP000605676"/>
    </source>
</evidence>
<evidence type="ECO:0000259" key="2">
    <source>
        <dbReference type="SMART" id="SM00867"/>
    </source>
</evidence>
<dbReference type="EMBL" id="JAENRR010000018">
    <property type="protein sequence ID" value="MBK3517590.1"/>
    <property type="molecule type" value="Genomic_DNA"/>
</dbReference>
<dbReference type="InterPro" id="IPR036761">
    <property type="entry name" value="TTHA0802/YceI-like_sf"/>
</dbReference>
<protein>
    <submittedName>
        <fullName evidence="3">YceI family protein</fullName>
    </submittedName>
</protein>
<sequence length="187" mass="20441">MKKITSAIAMLAFVVAVSAQSKVVDTSLSQITWLGKKVTGEHTGNISLKSGSLKMDGKKLKGGEFVVDMNSITCSDIDNKDYNAKLVGHLKSDDFFGVEKHALSTLKLVTVTPNGTDYKIGGELTIKGKTHPVSFDVTQNNGVFAGKLMVDRTKYDVRYGSGKFFDNLGDKMIYDEFELSFKVVLVK</sequence>
<dbReference type="InterPro" id="IPR007372">
    <property type="entry name" value="Lipid/polyisoprenoid-bd_YceI"/>
</dbReference>
<feature type="domain" description="Lipid/polyisoprenoid-binding YceI-like" evidence="2">
    <location>
        <begin position="21"/>
        <end position="186"/>
    </location>
</feature>